<dbReference type="GeneID" id="29472853"/>
<reference evidence="1 2" key="1">
    <citation type="journal article" date="2008" name="J. Bacteriol.">
        <title>Genome of the actinomycete plant pathogen Clavibacter michiganensis subsp. sepedonicus suggests recent niche adaptation.</title>
        <authorList>
            <person name="Bentley S.D."/>
            <person name="Corton C."/>
            <person name="Brown S.E."/>
            <person name="Barron A."/>
            <person name="Clark L."/>
            <person name="Doggett J."/>
            <person name="Harris B."/>
            <person name="Ormond D."/>
            <person name="Quail M.A."/>
            <person name="May G."/>
            <person name="Francis D."/>
            <person name="Knudson D."/>
            <person name="Parkhill J."/>
            <person name="Ishimaru C.A."/>
        </authorList>
    </citation>
    <scope>NUCLEOTIDE SEQUENCE [LARGE SCALE GENOMIC DNA]</scope>
    <source>
        <strain evidence="2">ATCC 33113 / DSM 20744 / JCM 9667 / LMG 2889 / ICMP 2535 / C-1</strain>
    </source>
</reference>
<name>B0RJ96_CLASE</name>
<sequence>MSTPPIDPDLITQLRGRGEPAIVGATNAALMHQAADALQAVHDERTRPIAGHADVEEALQRLTNAAHRNTGYYVLDVVADAKTIRHALTSAPAPDADVDALAAMHARADAADQARAAHDADHTGALGPYRALVDAVAASQDDVRPLLALVDALRADLANLPTPADARALSQVLRSWAEDHYISPWAHTRLAGLLTALEQQSTTSTAALVDVADDAHEDGDDEDGDDERFCGVCAAGTTSPEHLNSPCGADDR</sequence>
<evidence type="ECO:0000313" key="2">
    <source>
        <dbReference type="Proteomes" id="UP000001318"/>
    </source>
</evidence>
<dbReference type="HOGENOM" id="CLU_1101374_0_0_11"/>
<keyword evidence="1" id="KW-0614">Plasmid</keyword>
<dbReference type="AlphaFoldDB" id="B0RJ96"/>
<dbReference type="Proteomes" id="UP000001318">
    <property type="component" value="Plasmid pCSL1"/>
</dbReference>
<dbReference type="KEGG" id="cms:pCSL0043"/>
<organism evidence="1 2">
    <name type="scientific">Clavibacter sepedonicus</name>
    <name type="common">Clavibacter michiganensis subsp. sepedonicus</name>
    <dbReference type="NCBI Taxonomy" id="31964"/>
    <lineage>
        <taxon>Bacteria</taxon>
        <taxon>Bacillati</taxon>
        <taxon>Actinomycetota</taxon>
        <taxon>Actinomycetes</taxon>
        <taxon>Micrococcales</taxon>
        <taxon>Microbacteriaceae</taxon>
        <taxon>Clavibacter</taxon>
    </lineage>
</organism>
<keyword evidence="2" id="KW-1185">Reference proteome</keyword>
<proteinExistence type="predicted"/>
<dbReference type="EMBL" id="AM849036">
    <property type="protein sequence ID" value="CAQ03286.1"/>
    <property type="molecule type" value="Genomic_DNA"/>
</dbReference>
<gene>
    <name evidence="1" type="ordered locus">pCSL0043</name>
</gene>
<accession>B0RJ96</accession>
<geneLocation type="plasmid" evidence="1 2">
    <name>pCSL1</name>
</geneLocation>
<protein>
    <submittedName>
        <fullName evidence="1">Uncharacterized protein</fullName>
    </submittedName>
</protein>
<dbReference type="RefSeq" id="WP_012300353.1">
    <property type="nucleotide sequence ID" value="NC_010408.1"/>
</dbReference>
<evidence type="ECO:0000313" key="1">
    <source>
        <dbReference type="EMBL" id="CAQ03286.1"/>
    </source>
</evidence>